<name>A0A1H4IPQ3_RHOJO</name>
<dbReference type="SUPFAM" id="SSF54292">
    <property type="entry name" value="2Fe-2S ferredoxin-like"/>
    <property type="match status" value="1"/>
</dbReference>
<evidence type="ECO:0000256" key="5">
    <source>
        <dbReference type="ARBA" id="ARBA00023014"/>
    </source>
</evidence>
<dbReference type="GO" id="GO:0005829">
    <property type="term" value="C:cytosol"/>
    <property type="evidence" value="ECO:0007669"/>
    <property type="project" value="TreeGrafter"/>
</dbReference>
<dbReference type="GO" id="GO:0051537">
    <property type="term" value="F:2 iron, 2 sulfur cluster binding"/>
    <property type="evidence" value="ECO:0007669"/>
    <property type="project" value="UniProtKB-KW"/>
</dbReference>
<dbReference type="GO" id="GO:0046872">
    <property type="term" value="F:metal ion binding"/>
    <property type="evidence" value="ECO:0007669"/>
    <property type="project" value="UniProtKB-KW"/>
</dbReference>
<evidence type="ECO:0000313" key="8">
    <source>
        <dbReference type="EMBL" id="SEB35248.1"/>
    </source>
</evidence>
<dbReference type="PANTHER" id="PTHR23426">
    <property type="entry name" value="FERREDOXIN/ADRENODOXIN"/>
    <property type="match status" value="1"/>
</dbReference>
<evidence type="ECO:0000313" key="9">
    <source>
        <dbReference type="Proteomes" id="UP000183407"/>
    </source>
</evidence>
<dbReference type="PRINTS" id="PR00355">
    <property type="entry name" value="ADRENODOXIN"/>
</dbReference>
<protein>
    <submittedName>
        <fullName evidence="8">Ferredoxin, 2Fe-2S</fullName>
    </submittedName>
</protein>
<dbReference type="EMBL" id="FNTL01000002">
    <property type="protein sequence ID" value="SEB35248.1"/>
    <property type="molecule type" value="Genomic_DNA"/>
</dbReference>
<dbReference type="Pfam" id="PF00111">
    <property type="entry name" value="Fer2"/>
    <property type="match status" value="1"/>
</dbReference>
<dbReference type="Gene3D" id="3.10.20.30">
    <property type="match status" value="1"/>
</dbReference>
<evidence type="ECO:0000256" key="6">
    <source>
        <dbReference type="ARBA" id="ARBA00034078"/>
    </source>
</evidence>
<evidence type="ECO:0000256" key="1">
    <source>
        <dbReference type="ARBA" id="ARBA00010914"/>
    </source>
</evidence>
<dbReference type="OrthoDB" id="9799640at2"/>
<keyword evidence="2" id="KW-0001">2Fe-2S</keyword>
<dbReference type="PROSITE" id="PS51085">
    <property type="entry name" value="2FE2S_FER_2"/>
    <property type="match status" value="1"/>
</dbReference>
<comment type="cofactor">
    <cofactor evidence="6">
        <name>[2Fe-2S] cluster</name>
        <dbReference type="ChEBI" id="CHEBI:190135"/>
    </cofactor>
</comment>
<dbReference type="PANTHER" id="PTHR23426:SF65">
    <property type="entry name" value="FERREDOXIN-2, MITOCHONDRIAL"/>
    <property type="match status" value="1"/>
</dbReference>
<evidence type="ECO:0000256" key="2">
    <source>
        <dbReference type="ARBA" id="ARBA00022714"/>
    </source>
</evidence>
<evidence type="ECO:0000256" key="4">
    <source>
        <dbReference type="ARBA" id="ARBA00023004"/>
    </source>
</evidence>
<dbReference type="InterPro" id="IPR018298">
    <property type="entry name" value="Adrenodoxin_Fe-S_BS"/>
</dbReference>
<dbReference type="GO" id="GO:0140647">
    <property type="term" value="P:P450-containing electron transport chain"/>
    <property type="evidence" value="ECO:0007669"/>
    <property type="project" value="InterPro"/>
</dbReference>
<dbReference type="PROSITE" id="PS00814">
    <property type="entry name" value="ADX"/>
    <property type="match status" value="1"/>
</dbReference>
<dbReference type="Proteomes" id="UP000183407">
    <property type="component" value="Unassembled WGS sequence"/>
</dbReference>
<evidence type="ECO:0000259" key="7">
    <source>
        <dbReference type="PROSITE" id="PS51085"/>
    </source>
</evidence>
<organism evidence="8 9">
    <name type="scientific">Rhodococcus jostii</name>
    <dbReference type="NCBI Taxonomy" id="132919"/>
    <lineage>
        <taxon>Bacteria</taxon>
        <taxon>Bacillati</taxon>
        <taxon>Actinomycetota</taxon>
        <taxon>Actinomycetes</taxon>
        <taxon>Mycobacteriales</taxon>
        <taxon>Nocardiaceae</taxon>
        <taxon>Rhodococcus</taxon>
    </lineage>
</organism>
<dbReference type="RefSeq" id="WP_073366238.1">
    <property type="nucleotide sequence ID" value="NZ_FNTL01000002.1"/>
</dbReference>
<dbReference type="InterPro" id="IPR001055">
    <property type="entry name" value="Adrenodoxin-like"/>
</dbReference>
<keyword evidence="5" id="KW-0411">Iron-sulfur</keyword>
<sequence length="108" mass="11632">MPRITYIQADESSTTCDVASGKSLMMAAQSNGIPGILGECGGQAMCATCHVYVGENFIDSLPACSEEETVMLEETASVRKFNSRLSCQIHASDELDGLVLRVPSEQLW</sequence>
<evidence type="ECO:0000256" key="3">
    <source>
        <dbReference type="ARBA" id="ARBA00022723"/>
    </source>
</evidence>
<proteinExistence type="inferred from homology"/>
<dbReference type="AlphaFoldDB" id="A0A1H4IPQ3"/>
<dbReference type="InterPro" id="IPR036010">
    <property type="entry name" value="2Fe-2S_ferredoxin-like_sf"/>
</dbReference>
<keyword evidence="3" id="KW-0479">Metal-binding</keyword>
<keyword evidence="4" id="KW-0408">Iron</keyword>
<reference evidence="9" key="1">
    <citation type="submission" date="2016-10" db="EMBL/GenBank/DDBJ databases">
        <authorList>
            <person name="Varghese N."/>
        </authorList>
    </citation>
    <scope>NUCLEOTIDE SEQUENCE [LARGE SCALE GENOMIC DNA]</scope>
    <source>
        <strain evidence="9">DSM 44719</strain>
    </source>
</reference>
<dbReference type="InterPro" id="IPR012675">
    <property type="entry name" value="Beta-grasp_dom_sf"/>
</dbReference>
<dbReference type="GO" id="GO:0009055">
    <property type="term" value="F:electron transfer activity"/>
    <property type="evidence" value="ECO:0007669"/>
    <property type="project" value="TreeGrafter"/>
</dbReference>
<comment type="similarity">
    <text evidence="1">Belongs to the adrenodoxin/putidaredoxin family.</text>
</comment>
<dbReference type="CDD" id="cd00207">
    <property type="entry name" value="fer2"/>
    <property type="match status" value="1"/>
</dbReference>
<accession>A0A1H4IPQ3</accession>
<feature type="domain" description="2Fe-2S ferredoxin-type" evidence="7">
    <location>
        <begin position="2"/>
        <end position="106"/>
    </location>
</feature>
<gene>
    <name evidence="8" type="ORF">SAMN04490220_0257</name>
</gene>
<dbReference type="InterPro" id="IPR001041">
    <property type="entry name" value="2Fe-2S_ferredoxin-type"/>
</dbReference>